<evidence type="ECO:0008006" key="3">
    <source>
        <dbReference type="Google" id="ProtNLM"/>
    </source>
</evidence>
<dbReference type="EMBL" id="OW240912">
    <property type="protein sequence ID" value="CAH2220419.1"/>
    <property type="molecule type" value="Genomic_DNA"/>
</dbReference>
<gene>
    <name evidence="1" type="ORF">PECUL_23A042589</name>
</gene>
<accession>A0AAD1R056</accession>
<reference evidence="1" key="1">
    <citation type="submission" date="2022-03" db="EMBL/GenBank/DDBJ databases">
        <authorList>
            <person name="Alioto T."/>
            <person name="Alioto T."/>
            <person name="Gomez Garrido J."/>
        </authorList>
    </citation>
    <scope>NUCLEOTIDE SEQUENCE</scope>
</reference>
<keyword evidence="2" id="KW-1185">Reference proteome</keyword>
<dbReference type="AlphaFoldDB" id="A0AAD1R056"/>
<dbReference type="PANTHER" id="PTHR33820:SF4">
    <property type="entry name" value="COILED-COIL DOMAIN-CONTAINING PROTEIN 17"/>
    <property type="match status" value="1"/>
</dbReference>
<proteinExistence type="predicted"/>
<evidence type="ECO:0000313" key="2">
    <source>
        <dbReference type="Proteomes" id="UP001295444"/>
    </source>
</evidence>
<dbReference type="Proteomes" id="UP001295444">
    <property type="component" value="Chromosome 01"/>
</dbReference>
<evidence type="ECO:0000313" key="1">
    <source>
        <dbReference type="EMBL" id="CAH2220419.1"/>
    </source>
</evidence>
<dbReference type="InterPro" id="IPR038800">
    <property type="entry name" value="CCDC17"/>
</dbReference>
<name>A0AAD1R056_PELCU</name>
<organism evidence="1 2">
    <name type="scientific">Pelobates cultripes</name>
    <name type="common">Western spadefoot toad</name>
    <dbReference type="NCBI Taxonomy" id="61616"/>
    <lineage>
        <taxon>Eukaryota</taxon>
        <taxon>Metazoa</taxon>
        <taxon>Chordata</taxon>
        <taxon>Craniata</taxon>
        <taxon>Vertebrata</taxon>
        <taxon>Euteleostomi</taxon>
        <taxon>Amphibia</taxon>
        <taxon>Batrachia</taxon>
        <taxon>Anura</taxon>
        <taxon>Pelobatoidea</taxon>
        <taxon>Pelobatidae</taxon>
        <taxon>Pelobates</taxon>
    </lineage>
</organism>
<protein>
    <recommendedName>
        <fullName evidence="3">Coiled-coil domain-containing protein 17</fullName>
    </recommendedName>
</protein>
<sequence length="367" mass="40899">MAVEMENQRLEEEIFNLKLLREKKVANWDSEMVEMHRENLQQMAQLQADIGMLRRDVVRMPPRALQGPPPFVPLMPPPMLPPMHPTKKLPGRPEAAIVTGGLDSMRPPSPAANRHIMEPLDALGPAPYDPVAGFVIFYDFLLGLEPTFQKVRLLSGLYSNGHRMGQTTSLPDEPCEMWHSPQHLTNAPKGNIAMLATKQPIPRVRPASSIALVMELQASGGFNPYGQVVQHLSSCGWSKLDLFDQHNQVLSGHWTLPVRALPLRPGLSTGQLNTVPQVGKAELFLRVTNARDAELPSLTEIDPRNASLYQYPPLMSNSPAAVIENLTHRLAFHPSTNAFHMSLSPYTDYVDPPPVEELPNQQKNSQR</sequence>
<dbReference type="PANTHER" id="PTHR33820">
    <property type="entry name" value="COILED-COIL DOMAIN-CONTAINING PROTEIN 17"/>
    <property type="match status" value="1"/>
</dbReference>